<dbReference type="AlphaFoldDB" id="A0AA37M8F2"/>
<keyword evidence="3" id="KW-1185">Reference proteome</keyword>
<protein>
    <recommendedName>
        <fullName evidence="1">Phasin domain-containing protein</fullName>
    </recommendedName>
</protein>
<dbReference type="Pfam" id="PF09361">
    <property type="entry name" value="Phasin_2"/>
    <property type="match status" value="1"/>
</dbReference>
<accession>A0AA37M8F2</accession>
<name>A0AA37M8F2_9HYPH</name>
<evidence type="ECO:0000259" key="1">
    <source>
        <dbReference type="Pfam" id="PF09361"/>
    </source>
</evidence>
<sequence>MTINPTASSNKQAEQTEMLTDAIKAAMNKTGEQSAQFADATRNGMSQMADLRDTATDNAKEIIQKNVETASQQAREAADRFTQALGFTGQDSERRARQSKQNIEAVTRCGMVLTQALQDASRGWFELGQKQWRRNLDGVTRLTRATSVQEFAVIQSELAREGLQHMVQDSKAIAEGSLRAVEEASKAFSGVVQPSATLTR</sequence>
<dbReference type="Proteomes" id="UP001055286">
    <property type="component" value="Unassembled WGS sequence"/>
</dbReference>
<reference evidence="2" key="2">
    <citation type="submission" date="2021-08" db="EMBL/GenBank/DDBJ databases">
        <authorList>
            <person name="Tani A."/>
            <person name="Ola A."/>
            <person name="Ogura Y."/>
            <person name="Katsura K."/>
            <person name="Hayashi T."/>
        </authorList>
    </citation>
    <scope>NUCLEOTIDE SEQUENCE</scope>
    <source>
        <strain evidence="2">JCM 32048</strain>
    </source>
</reference>
<reference evidence="2" key="1">
    <citation type="journal article" date="2016" name="Front. Microbiol.">
        <title>Genome Sequence of the Piezophilic, Mesophilic Sulfate-Reducing Bacterium Desulfovibrio indicus J2T.</title>
        <authorList>
            <person name="Cao J."/>
            <person name="Maignien L."/>
            <person name="Shao Z."/>
            <person name="Alain K."/>
            <person name="Jebbar M."/>
        </authorList>
    </citation>
    <scope>NUCLEOTIDE SEQUENCE</scope>
    <source>
        <strain evidence="2">JCM 32048</strain>
    </source>
</reference>
<dbReference type="EMBL" id="BPQJ01000090">
    <property type="protein sequence ID" value="GJD66910.1"/>
    <property type="molecule type" value="Genomic_DNA"/>
</dbReference>
<organism evidence="2 3">
    <name type="scientific">Methylobacterium frigidaeris</name>
    <dbReference type="NCBI Taxonomy" id="2038277"/>
    <lineage>
        <taxon>Bacteria</taxon>
        <taxon>Pseudomonadati</taxon>
        <taxon>Pseudomonadota</taxon>
        <taxon>Alphaproteobacteria</taxon>
        <taxon>Hyphomicrobiales</taxon>
        <taxon>Methylobacteriaceae</taxon>
        <taxon>Methylobacterium</taxon>
    </lineage>
</organism>
<feature type="domain" description="Phasin" evidence="1">
    <location>
        <begin position="96"/>
        <end position="189"/>
    </location>
</feature>
<evidence type="ECO:0000313" key="2">
    <source>
        <dbReference type="EMBL" id="GJD66910.1"/>
    </source>
</evidence>
<comment type="caution">
    <text evidence="2">The sequence shown here is derived from an EMBL/GenBank/DDBJ whole genome shotgun (WGS) entry which is preliminary data.</text>
</comment>
<evidence type="ECO:0000313" key="3">
    <source>
        <dbReference type="Proteomes" id="UP001055286"/>
    </source>
</evidence>
<proteinExistence type="predicted"/>
<gene>
    <name evidence="2" type="ORF">MPEAHAMD_7109</name>
</gene>
<dbReference type="RefSeq" id="WP_238193778.1">
    <property type="nucleotide sequence ID" value="NZ_BPQJ01000090.1"/>
</dbReference>
<dbReference type="InterPro" id="IPR018968">
    <property type="entry name" value="Phasin"/>
</dbReference>